<dbReference type="InterPro" id="IPR011010">
    <property type="entry name" value="DNA_brk_join_enz"/>
</dbReference>
<name>D9MNW9_9BACT</name>
<keyword evidence="8 9" id="KW-0131">Cell cycle</keyword>
<feature type="active site" description="O-(3'-phospho-DNA)-tyrosine intermediate" evidence="9">
    <location>
        <position position="267"/>
    </location>
</feature>
<evidence type="ECO:0000256" key="1">
    <source>
        <dbReference type="ARBA" id="ARBA00004496"/>
    </source>
</evidence>
<dbReference type="PROSITE" id="PS51898">
    <property type="entry name" value="TYR_RECOMBINASE"/>
    <property type="match status" value="1"/>
</dbReference>
<dbReference type="InterPro" id="IPR013762">
    <property type="entry name" value="Integrase-like_cat_sf"/>
</dbReference>
<evidence type="ECO:0000256" key="7">
    <source>
        <dbReference type="ARBA" id="ARBA00023172"/>
    </source>
</evidence>
<evidence type="ECO:0000256" key="8">
    <source>
        <dbReference type="ARBA" id="ARBA00023306"/>
    </source>
</evidence>
<feature type="active site" evidence="9">
    <location>
        <position position="155"/>
    </location>
</feature>
<dbReference type="InterPro" id="IPR050090">
    <property type="entry name" value="Tyrosine_recombinase_XerCD"/>
</dbReference>
<proteinExistence type="inferred from homology"/>
<keyword evidence="5 9" id="KW-0229">DNA integration</keyword>
<organism evidence="12">
    <name type="scientific">uncultured Nitrospirae bacterium MY2-1F</name>
    <dbReference type="NCBI Taxonomy" id="798576"/>
    <lineage>
        <taxon>Bacteria</taxon>
        <taxon>Pseudomonadati</taxon>
        <taxon>Nitrospirota</taxon>
        <taxon>environmental samples</taxon>
    </lineage>
</organism>
<dbReference type="Gene3D" id="1.10.150.130">
    <property type="match status" value="1"/>
</dbReference>
<comment type="subcellular location">
    <subcellularLocation>
        <location evidence="1 9">Cytoplasm</location>
    </subcellularLocation>
</comment>
<evidence type="ECO:0000256" key="2">
    <source>
        <dbReference type="ARBA" id="ARBA00022490"/>
    </source>
</evidence>
<dbReference type="PANTHER" id="PTHR30349:SF77">
    <property type="entry name" value="TYROSINE RECOMBINASE XERC"/>
    <property type="match status" value="1"/>
</dbReference>
<dbReference type="Pfam" id="PF00589">
    <property type="entry name" value="Phage_integrase"/>
    <property type="match status" value="1"/>
</dbReference>
<dbReference type="Pfam" id="PF02899">
    <property type="entry name" value="Phage_int_SAM_1"/>
    <property type="match status" value="1"/>
</dbReference>
<feature type="domain" description="Tyr recombinase" evidence="10">
    <location>
        <begin position="91"/>
        <end position="280"/>
    </location>
</feature>
<dbReference type="HAMAP" id="MF_01808">
    <property type="entry name" value="Recomb_XerC_XerD"/>
    <property type="match status" value="1"/>
</dbReference>
<comment type="similarity">
    <text evidence="9">Belongs to the 'phage' integrase family. XerC subfamily.</text>
</comment>
<feature type="active site" evidence="9">
    <location>
        <position position="131"/>
    </location>
</feature>
<dbReference type="GO" id="GO:0051301">
    <property type="term" value="P:cell division"/>
    <property type="evidence" value="ECO:0007669"/>
    <property type="project" value="UniProtKB-KW"/>
</dbReference>
<evidence type="ECO:0000259" key="11">
    <source>
        <dbReference type="PROSITE" id="PS51900"/>
    </source>
</evidence>
<keyword evidence="4 9" id="KW-0159">Chromosome partition</keyword>
<dbReference type="EMBL" id="HM454279">
    <property type="protein sequence ID" value="ADI87658.1"/>
    <property type="molecule type" value="Genomic_DNA"/>
</dbReference>
<dbReference type="Gene3D" id="1.10.443.10">
    <property type="entry name" value="Intergrase catalytic core"/>
    <property type="match status" value="1"/>
</dbReference>
<feature type="active site" evidence="9">
    <location>
        <position position="235"/>
    </location>
</feature>
<keyword evidence="7 9" id="KW-0233">DNA recombination</keyword>
<keyword evidence="6 9" id="KW-0238">DNA-binding</keyword>
<evidence type="ECO:0000256" key="3">
    <source>
        <dbReference type="ARBA" id="ARBA00022618"/>
    </source>
</evidence>
<dbReference type="GO" id="GO:0005737">
    <property type="term" value="C:cytoplasm"/>
    <property type="evidence" value="ECO:0007669"/>
    <property type="project" value="UniProtKB-SubCell"/>
</dbReference>
<accession>D9MNW9</accession>
<comment type="subunit">
    <text evidence="9">Forms a cyclic heterotetrameric complex composed of two molecules of XerC and two molecules of XerD.</text>
</comment>
<dbReference type="NCBIfam" id="NF001399">
    <property type="entry name" value="PRK00283.1"/>
    <property type="match status" value="1"/>
</dbReference>
<evidence type="ECO:0000313" key="12">
    <source>
        <dbReference type="EMBL" id="ADI87658.1"/>
    </source>
</evidence>
<dbReference type="PANTHER" id="PTHR30349">
    <property type="entry name" value="PHAGE INTEGRASE-RELATED"/>
    <property type="match status" value="1"/>
</dbReference>
<keyword evidence="2 9" id="KW-0963">Cytoplasm</keyword>
<dbReference type="InterPro" id="IPR004107">
    <property type="entry name" value="Integrase_SAM-like_N"/>
</dbReference>
<evidence type="ECO:0000256" key="5">
    <source>
        <dbReference type="ARBA" id="ARBA00022908"/>
    </source>
</evidence>
<dbReference type="InterPro" id="IPR002104">
    <property type="entry name" value="Integrase_catalytic"/>
</dbReference>
<dbReference type="InterPro" id="IPR023009">
    <property type="entry name" value="Tyrosine_recombinase_XerC/XerD"/>
</dbReference>
<evidence type="ECO:0000259" key="10">
    <source>
        <dbReference type="PROSITE" id="PS51898"/>
    </source>
</evidence>
<dbReference type="InterPro" id="IPR044068">
    <property type="entry name" value="CB"/>
</dbReference>
<evidence type="ECO:0000256" key="4">
    <source>
        <dbReference type="ARBA" id="ARBA00022829"/>
    </source>
</evidence>
<evidence type="ECO:0000256" key="9">
    <source>
        <dbReference type="HAMAP-Rule" id="MF_01808"/>
    </source>
</evidence>
<dbReference type="GO" id="GO:0003677">
    <property type="term" value="F:DNA binding"/>
    <property type="evidence" value="ECO:0007669"/>
    <property type="project" value="UniProtKB-UniRule"/>
</dbReference>
<dbReference type="GO" id="GO:0006313">
    <property type="term" value="P:DNA transposition"/>
    <property type="evidence" value="ECO:0007669"/>
    <property type="project" value="UniProtKB-UniRule"/>
</dbReference>
<feature type="active site" evidence="9">
    <location>
        <position position="258"/>
    </location>
</feature>
<keyword evidence="3 9" id="KW-0132">Cell division</keyword>
<reference evidence="12" key="1">
    <citation type="journal article" date="2011" name="Appl. Environ. Microbiol.">
        <title>Metagenomic analysis reveals unexpected subgenomic diversity of magnetotactic bacteria within the phylum Nitrospirae.</title>
        <authorList>
            <person name="Lin W."/>
            <person name="Jogler C."/>
            <person name="Schuler D."/>
            <person name="Pan Y."/>
        </authorList>
    </citation>
    <scope>NUCLEOTIDE SEQUENCE</scope>
</reference>
<comment type="function">
    <text evidence="9">Site-specific tyrosine recombinase, which acts by catalyzing the cutting and rejoining of the recombining DNA molecules. The XerC-XerD complex is essential to convert dimers of the bacterial chromosome into monomers to permit their segregation at cell division. It also contributes to the segregational stability of plasmids.</text>
</comment>
<dbReference type="NCBIfam" id="NF040815">
    <property type="entry name" value="recomb_XerA_Arch"/>
    <property type="match status" value="1"/>
</dbReference>
<dbReference type="AlphaFoldDB" id="D9MNW9"/>
<gene>
    <name evidence="9 12" type="primary">xerC</name>
    <name evidence="12" type="ORF">LW1_0060</name>
</gene>
<dbReference type="GO" id="GO:0009037">
    <property type="term" value="F:tyrosine-based site-specific recombinase activity"/>
    <property type="evidence" value="ECO:0007669"/>
    <property type="project" value="UniProtKB-UniRule"/>
</dbReference>
<dbReference type="PROSITE" id="PS51900">
    <property type="entry name" value="CB"/>
    <property type="match status" value="1"/>
</dbReference>
<dbReference type="CDD" id="cd00798">
    <property type="entry name" value="INT_XerDC_C"/>
    <property type="match status" value="1"/>
</dbReference>
<dbReference type="GO" id="GO:0007059">
    <property type="term" value="P:chromosome segregation"/>
    <property type="evidence" value="ECO:0007669"/>
    <property type="project" value="UniProtKB-UniRule"/>
</dbReference>
<feature type="active site" evidence="9">
    <location>
        <position position="232"/>
    </location>
</feature>
<protein>
    <recommendedName>
        <fullName evidence="9">Tyrosine recombinase XerC</fullName>
    </recommendedName>
</protein>
<dbReference type="InterPro" id="IPR010998">
    <property type="entry name" value="Integrase_recombinase_N"/>
</dbReference>
<dbReference type="SUPFAM" id="SSF56349">
    <property type="entry name" value="DNA breaking-rejoining enzymes"/>
    <property type="match status" value="1"/>
</dbReference>
<evidence type="ECO:0000256" key="6">
    <source>
        <dbReference type="ARBA" id="ARBA00023125"/>
    </source>
</evidence>
<sequence length="288" mass="31903">MEVEKNASPHTLRAYKKDLEEFAAFVKKDPASVDLYDIRGFVAAQSKQGLAKSSVMRRLSTVKAFFNYLASIGAVTANPTRLVPSPKVPKHLPNFLSKDDTFTMMEKAEGIGFTAARNKAILELFYSSGLRVSELAGADMESINLKQAMVKVRGKGKKERIVPIGSYALGALKTYLVERLLIKEDTTRPRISTDPAALFINSSGERLTDRHIRRIVVKFARLTGVEGAVGPHTLRHTFATHLLQSGADLRVIQELLGHASLSTTQKYTHLDIQHLMDVYEKCHPLAEA</sequence>
<feature type="domain" description="Core-binding (CB)" evidence="11">
    <location>
        <begin position="1"/>
        <end position="70"/>
    </location>
</feature>